<keyword evidence="2" id="KW-1185">Reference proteome</keyword>
<sequence length="84" mass="9372">MKYVAIDYHIVRDRVEQGDLVVRHVPSSHQLVDLLTKSLSKARFLTLFSKIGVSSGASILQGQSSQIGILPKIENWGKIRIIKS</sequence>
<reference evidence="1 2" key="1">
    <citation type="submission" date="2024-04" db="EMBL/GenBank/DDBJ databases">
        <authorList>
            <person name="Fracassetti M."/>
        </authorList>
    </citation>
    <scope>NUCLEOTIDE SEQUENCE [LARGE SCALE GENOMIC DNA]</scope>
</reference>
<proteinExistence type="predicted"/>
<protein>
    <submittedName>
        <fullName evidence="1">Uncharacterized protein</fullName>
    </submittedName>
</protein>
<organism evidence="1 2">
    <name type="scientific">Linum trigynum</name>
    <dbReference type="NCBI Taxonomy" id="586398"/>
    <lineage>
        <taxon>Eukaryota</taxon>
        <taxon>Viridiplantae</taxon>
        <taxon>Streptophyta</taxon>
        <taxon>Embryophyta</taxon>
        <taxon>Tracheophyta</taxon>
        <taxon>Spermatophyta</taxon>
        <taxon>Magnoliopsida</taxon>
        <taxon>eudicotyledons</taxon>
        <taxon>Gunneridae</taxon>
        <taxon>Pentapetalae</taxon>
        <taxon>rosids</taxon>
        <taxon>fabids</taxon>
        <taxon>Malpighiales</taxon>
        <taxon>Linaceae</taxon>
        <taxon>Linum</taxon>
    </lineage>
</organism>
<evidence type="ECO:0000313" key="2">
    <source>
        <dbReference type="Proteomes" id="UP001497516"/>
    </source>
</evidence>
<accession>A0AAV2FVP6</accession>
<dbReference type="AlphaFoldDB" id="A0AAV2FVP6"/>
<evidence type="ECO:0000313" key="1">
    <source>
        <dbReference type="EMBL" id="CAL1402039.1"/>
    </source>
</evidence>
<gene>
    <name evidence="1" type="ORF">LTRI10_LOCUS42069</name>
</gene>
<dbReference type="Proteomes" id="UP001497516">
    <property type="component" value="Chromosome 7"/>
</dbReference>
<name>A0AAV2FVP6_9ROSI</name>
<dbReference type="EMBL" id="OZ034820">
    <property type="protein sequence ID" value="CAL1402039.1"/>
    <property type="molecule type" value="Genomic_DNA"/>
</dbReference>